<name>A0A6V7VJY5_MELEN</name>
<feature type="transmembrane region" description="Helical" evidence="5">
    <location>
        <begin position="26"/>
        <end position="46"/>
    </location>
</feature>
<dbReference type="Pfam" id="PF00412">
    <property type="entry name" value="LIM"/>
    <property type="match status" value="1"/>
</dbReference>
<keyword evidence="2 4" id="KW-0862">Zinc</keyword>
<keyword evidence="1 4" id="KW-0479">Metal-binding</keyword>
<protein>
    <recommendedName>
        <fullName evidence="6">LIM zinc-binding domain-containing protein</fullName>
    </recommendedName>
</protein>
<dbReference type="Proteomes" id="UP000580250">
    <property type="component" value="Unassembled WGS sequence"/>
</dbReference>
<feature type="domain" description="LIM zinc-binding" evidence="6">
    <location>
        <begin position="61"/>
        <end position="129"/>
    </location>
</feature>
<dbReference type="InterPro" id="IPR001781">
    <property type="entry name" value="Znf_LIM"/>
</dbReference>
<dbReference type="AlphaFoldDB" id="A0A6V7VJY5"/>
<keyword evidence="5" id="KW-0812">Transmembrane</keyword>
<dbReference type="EMBL" id="CAJEWN010000241">
    <property type="protein sequence ID" value="CAD2174714.1"/>
    <property type="molecule type" value="Genomic_DNA"/>
</dbReference>
<evidence type="ECO:0000256" key="3">
    <source>
        <dbReference type="ARBA" id="ARBA00023038"/>
    </source>
</evidence>
<evidence type="ECO:0000256" key="4">
    <source>
        <dbReference type="PROSITE-ProRule" id="PRU00125"/>
    </source>
</evidence>
<evidence type="ECO:0000313" key="7">
    <source>
        <dbReference type="EMBL" id="CAD2174714.1"/>
    </source>
</evidence>
<gene>
    <name evidence="7" type="ORF">MENT_LOCUS26400</name>
</gene>
<keyword evidence="5" id="KW-1133">Transmembrane helix</keyword>
<keyword evidence="5" id="KW-0472">Membrane</keyword>
<evidence type="ECO:0000256" key="1">
    <source>
        <dbReference type="ARBA" id="ARBA00022723"/>
    </source>
</evidence>
<reference evidence="7 8" key="1">
    <citation type="submission" date="2020-08" db="EMBL/GenBank/DDBJ databases">
        <authorList>
            <person name="Koutsovoulos G."/>
            <person name="Danchin GJ E."/>
        </authorList>
    </citation>
    <scope>NUCLEOTIDE SEQUENCE [LARGE SCALE GENOMIC DNA]</scope>
</reference>
<evidence type="ECO:0000313" key="8">
    <source>
        <dbReference type="Proteomes" id="UP000580250"/>
    </source>
</evidence>
<evidence type="ECO:0000259" key="6">
    <source>
        <dbReference type="PROSITE" id="PS50023"/>
    </source>
</evidence>
<organism evidence="7 8">
    <name type="scientific">Meloidogyne enterolobii</name>
    <name type="common">Root-knot nematode worm</name>
    <name type="synonym">Meloidogyne mayaguensis</name>
    <dbReference type="NCBI Taxonomy" id="390850"/>
    <lineage>
        <taxon>Eukaryota</taxon>
        <taxon>Metazoa</taxon>
        <taxon>Ecdysozoa</taxon>
        <taxon>Nematoda</taxon>
        <taxon>Chromadorea</taxon>
        <taxon>Rhabditida</taxon>
        <taxon>Tylenchina</taxon>
        <taxon>Tylenchomorpha</taxon>
        <taxon>Tylenchoidea</taxon>
        <taxon>Meloidogynidae</taxon>
        <taxon>Meloidogyninae</taxon>
        <taxon>Meloidogyne</taxon>
    </lineage>
</organism>
<dbReference type="GO" id="GO:0046872">
    <property type="term" value="F:metal ion binding"/>
    <property type="evidence" value="ECO:0007669"/>
    <property type="project" value="UniProtKB-KW"/>
</dbReference>
<dbReference type="PROSITE" id="PS50023">
    <property type="entry name" value="LIM_DOMAIN_2"/>
    <property type="match status" value="1"/>
</dbReference>
<keyword evidence="3 4" id="KW-0440">LIM domain</keyword>
<comment type="caution">
    <text evidence="7">The sequence shown here is derived from an EMBL/GenBank/DDBJ whole genome shotgun (WGS) entry which is preliminary data.</text>
</comment>
<evidence type="ECO:0000256" key="2">
    <source>
        <dbReference type="ARBA" id="ARBA00022833"/>
    </source>
</evidence>
<sequence length="150" mass="17189">MSVELFDIIIISSLNLSVPCVYSLWSLHYIVLEACLFSNFSFWLIYITTNMFGTAQDPAIVDCAICEKRVEHADKFVVEKEIIHKDCFKCALCGTRLQVGFCAMELSLYNRYGPRWYCSLICAHQPQAVKEAKLKELGIPVRQPKTKKEN</sequence>
<evidence type="ECO:0000256" key="5">
    <source>
        <dbReference type="SAM" id="Phobius"/>
    </source>
</evidence>
<dbReference type="Gene3D" id="2.10.110.10">
    <property type="entry name" value="Cysteine Rich Protein"/>
    <property type="match status" value="1"/>
</dbReference>
<accession>A0A6V7VJY5</accession>
<dbReference type="OrthoDB" id="25654at2759"/>
<proteinExistence type="predicted"/>